<dbReference type="OrthoDB" id="410315at2759"/>
<keyword evidence="5" id="KW-1185">Reference proteome</keyword>
<keyword evidence="1" id="KW-0472">Membrane</keyword>
<dbReference type="VEuPathDB" id="VectorBase:SCAU004218"/>
<dbReference type="Proteomes" id="UP000095300">
    <property type="component" value="Unassembled WGS sequence"/>
</dbReference>
<dbReference type="InterPro" id="IPR036734">
    <property type="entry name" value="Neur_chan_lig-bd_sf"/>
</dbReference>
<name>A0A1I8P2F0_STOCA</name>
<dbReference type="SUPFAM" id="SSF63712">
    <property type="entry name" value="Nicotinic receptor ligand binding domain-like"/>
    <property type="match status" value="1"/>
</dbReference>
<organism evidence="4 5">
    <name type="scientific">Stomoxys calcitrans</name>
    <name type="common">Stable fly</name>
    <name type="synonym">Conops calcitrans</name>
    <dbReference type="NCBI Taxonomy" id="35570"/>
    <lineage>
        <taxon>Eukaryota</taxon>
        <taxon>Metazoa</taxon>
        <taxon>Ecdysozoa</taxon>
        <taxon>Arthropoda</taxon>
        <taxon>Hexapoda</taxon>
        <taxon>Insecta</taxon>
        <taxon>Pterygota</taxon>
        <taxon>Neoptera</taxon>
        <taxon>Endopterygota</taxon>
        <taxon>Diptera</taxon>
        <taxon>Brachycera</taxon>
        <taxon>Muscomorpha</taxon>
        <taxon>Muscoidea</taxon>
        <taxon>Muscidae</taxon>
        <taxon>Stomoxys</taxon>
    </lineage>
</organism>
<keyword evidence="2" id="KW-0732">Signal</keyword>
<evidence type="ECO:0000256" key="2">
    <source>
        <dbReference type="SAM" id="SignalP"/>
    </source>
</evidence>
<dbReference type="AlphaFoldDB" id="A0A1I8P2F0"/>
<feature type="transmembrane region" description="Helical" evidence="1">
    <location>
        <begin position="402"/>
        <end position="423"/>
    </location>
</feature>
<dbReference type="EnsemblMetazoa" id="SCAU004218-RA">
    <property type="protein sequence ID" value="SCAU004218-PA"/>
    <property type="gene ID" value="SCAU004218"/>
</dbReference>
<dbReference type="FunFam" id="2.70.170.10:FF:000028">
    <property type="entry name" value="AcetylCholine Receptor"/>
    <property type="match status" value="1"/>
</dbReference>
<dbReference type="GO" id="GO:0016020">
    <property type="term" value="C:membrane"/>
    <property type="evidence" value="ECO:0007669"/>
    <property type="project" value="InterPro"/>
</dbReference>
<keyword evidence="1" id="KW-0812">Transmembrane</keyword>
<reference evidence="4" key="1">
    <citation type="submission" date="2020-05" db="UniProtKB">
        <authorList>
            <consortium name="EnsemblMetazoa"/>
        </authorList>
    </citation>
    <scope>IDENTIFICATION</scope>
    <source>
        <strain evidence="4">USDA</strain>
    </source>
</reference>
<dbReference type="STRING" id="35570.A0A1I8P2F0"/>
<evidence type="ECO:0000313" key="4">
    <source>
        <dbReference type="EnsemblMetazoa" id="SCAU004218-PA"/>
    </source>
</evidence>
<evidence type="ECO:0000313" key="5">
    <source>
        <dbReference type="Proteomes" id="UP000095300"/>
    </source>
</evidence>
<proteinExistence type="predicted"/>
<feature type="transmembrane region" description="Helical" evidence="1">
    <location>
        <begin position="243"/>
        <end position="264"/>
    </location>
</feature>
<dbReference type="GO" id="GO:0005230">
    <property type="term" value="F:extracellular ligand-gated monoatomic ion channel activity"/>
    <property type="evidence" value="ECO:0007669"/>
    <property type="project" value="InterPro"/>
</dbReference>
<dbReference type="PANTHER" id="PTHR18945">
    <property type="entry name" value="NEUROTRANSMITTER GATED ION CHANNEL"/>
    <property type="match status" value="1"/>
</dbReference>
<dbReference type="InterPro" id="IPR006201">
    <property type="entry name" value="Neur_channel"/>
</dbReference>
<evidence type="ECO:0000259" key="3">
    <source>
        <dbReference type="Pfam" id="PF02931"/>
    </source>
</evidence>
<accession>A0A1I8P2F0</accession>
<protein>
    <recommendedName>
        <fullName evidence="3">Neurotransmitter-gated ion-channel ligand-binding domain-containing protein</fullName>
    </recommendedName>
</protein>
<gene>
    <name evidence="4" type="primary">106088547</name>
</gene>
<evidence type="ECO:0000256" key="1">
    <source>
        <dbReference type="SAM" id="Phobius"/>
    </source>
</evidence>
<dbReference type="GO" id="GO:0004888">
    <property type="term" value="F:transmembrane signaling receptor activity"/>
    <property type="evidence" value="ECO:0007669"/>
    <property type="project" value="InterPro"/>
</dbReference>
<feature type="chain" id="PRO_5009325900" description="Neurotransmitter-gated ion-channel ligand-binding domain-containing protein" evidence="2">
    <location>
        <begin position="22"/>
        <end position="424"/>
    </location>
</feature>
<feature type="transmembrane region" description="Helical" evidence="1">
    <location>
        <begin position="303"/>
        <end position="323"/>
    </location>
</feature>
<dbReference type="KEGG" id="scac:106088547"/>
<dbReference type="CDD" id="cd18989">
    <property type="entry name" value="LGIC_ECD_cation"/>
    <property type="match status" value="1"/>
</dbReference>
<feature type="signal peptide" evidence="2">
    <location>
        <begin position="1"/>
        <end position="21"/>
    </location>
</feature>
<feature type="transmembrane region" description="Helical" evidence="1">
    <location>
        <begin position="271"/>
        <end position="291"/>
    </location>
</feature>
<dbReference type="Gene3D" id="2.70.170.10">
    <property type="entry name" value="Neurotransmitter-gated ion-channel ligand-binding domain"/>
    <property type="match status" value="1"/>
</dbReference>
<keyword evidence="1" id="KW-1133">Transmembrane helix</keyword>
<dbReference type="InterPro" id="IPR006202">
    <property type="entry name" value="Neur_chan_lig-bd"/>
</dbReference>
<sequence length="424" mass="48958">MTFRSFVLGVVVVSLVYPAIATDNSTLTADDVRDLLMKTLLTNYHPSSKPGPSNEIIMVFVNIELQHFDYRARDGAFHLVGILYARWRDPKLVWNPSNYGNMRHISIGQRYVWVPDLEFYNNAPDKFMRMHRNGFVTVKNNGVVLWSDTIEANIFCSTNMKNWPHDSHDCKLTLGSWTFDGLELDILHINANASMNFSVTNRLNMEYKVTKYNASHETKYYPCCPSPYVSMDYNITFERESSYVVIFRVPGILIIAFTLLGLNLEPSRCEMFWLNALSLWVITGHLIYFANIGHHFSKETPNIVIFYSTSFILVTISQLVAVFSKYATRSQLKFKYPMPHMIDWMLYSTLALRLVPVEGTQNAFGRSMRHSKLVPLEGMDDVSNLIDQRYQPEIDWTRFAKLLQRLTFCSIAITYLIVSTVCFV</sequence>
<dbReference type="Pfam" id="PF02931">
    <property type="entry name" value="Neur_chan_LBD"/>
    <property type="match status" value="1"/>
</dbReference>
<feature type="domain" description="Neurotransmitter-gated ion-channel ligand-binding" evidence="3">
    <location>
        <begin position="36"/>
        <end position="240"/>
    </location>
</feature>